<dbReference type="Proteomes" id="UP000250321">
    <property type="component" value="Unassembled WGS sequence"/>
</dbReference>
<accession>A0A314YGM1</accession>
<feature type="chain" id="PRO_5016241166" evidence="1">
    <location>
        <begin position="19"/>
        <end position="165"/>
    </location>
</feature>
<gene>
    <name evidence="2" type="ORF">Pyn_23684</name>
</gene>
<keyword evidence="1" id="KW-0732">Signal</keyword>
<feature type="signal peptide" evidence="1">
    <location>
        <begin position="1"/>
        <end position="18"/>
    </location>
</feature>
<sequence>MILLIICLILCHNSATSADTAAGNDVNGGFSVKLIHRNSPNSPFYANNKTPSKSLTKTIFFKRPMLYPNSPQSEIRPENGEYLLKLSIGNPPSMFTALLILAVTYCGHNVYRVKAATSRLIPSSIPKSPQHLVIFLVLHKNASLSPLLVHLKIFAVMIMSMETIQ</sequence>
<dbReference type="OrthoDB" id="1750586at2759"/>
<proteinExistence type="predicted"/>
<reference evidence="2 3" key="1">
    <citation type="submission" date="2018-02" db="EMBL/GenBank/DDBJ databases">
        <title>Draft genome of wild Prunus yedoensis var. nudiflora.</title>
        <authorList>
            <person name="Baek S."/>
            <person name="Kim J.-H."/>
            <person name="Choi K."/>
            <person name="Kim G.-B."/>
            <person name="Cho A."/>
            <person name="Jang H."/>
            <person name="Shin C.-H."/>
            <person name="Yu H.-J."/>
            <person name="Mun J.-H."/>
        </authorList>
    </citation>
    <scope>NUCLEOTIDE SEQUENCE [LARGE SCALE GENOMIC DNA]</scope>
    <source>
        <strain evidence="3">cv. Jeju island</strain>
        <tissue evidence="2">Leaf</tissue>
    </source>
</reference>
<name>A0A314YGM1_PRUYE</name>
<organism evidence="2 3">
    <name type="scientific">Prunus yedoensis var. nudiflora</name>
    <dbReference type="NCBI Taxonomy" id="2094558"/>
    <lineage>
        <taxon>Eukaryota</taxon>
        <taxon>Viridiplantae</taxon>
        <taxon>Streptophyta</taxon>
        <taxon>Embryophyta</taxon>
        <taxon>Tracheophyta</taxon>
        <taxon>Spermatophyta</taxon>
        <taxon>Magnoliopsida</taxon>
        <taxon>eudicotyledons</taxon>
        <taxon>Gunneridae</taxon>
        <taxon>Pentapetalae</taxon>
        <taxon>rosids</taxon>
        <taxon>fabids</taxon>
        <taxon>Rosales</taxon>
        <taxon>Rosaceae</taxon>
        <taxon>Amygdaloideae</taxon>
        <taxon>Amygdaleae</taxon>
        <taxon>Prunus</taxon>
    </lineage>
</organism>
<dbReference type="STRING" id="2094558.A0A314YGM1"/>
<protein>
    <submittedName>
        <fullName evidence="2">Aspartic proteinase CDR1</fullName>
    </submittedName>
</protein>
<evidence type="ECO:0000256" key="1">
    <source>
        <dbReference type="SAM" id="SignalP"/>
    </source>
</evidence>
<dbReference type="EMBL" id="PJQY01001061">
    <property type="protein sequence ID" value="PQQ05633.1"/>
    <property type="molecule type" value="Genomic_DNA"/>
</dbReference>
<dbReference type="AlphaFoldDB" id="A0A314YGM1"/>
<keyword evidence="3" id="KW-1185">Reference proteome</keyword>
<evidence type="ECO:0000313" key="2">
    <source>
        <dbReference type="EMBL" id="PQQ05633.1"/>
    </source>
</evidence>
<evidence type="ECO:0000313" key="3">
    <source>
        <dbReference type="Proteomes" id="UP000250321"/>
    </source>
</evidence>
<comment type="caution">
    <text evidence="2">The sequence shown here is derived from an EMBL/GenBank/DDBJ whole genome shotgun (WGS) entry which is preliminary data.</text>
</comment>